<protein>
    <submittedName>
        <fullName evidence="1">Uncharacterized protein</fullName>
    </submittedName>
</protein>
<reference evidence="1" key="1">
    <citation type="submission" date="2022-08" db="EMBL/GenBank/DDBJ databases">
        <title>Genome Sequence of Pycnoporus sanguineus.</title>
        <authorList>
            <person name="Buettner E."/>
        </authorList>
    </citation>
    <scope>NUCLEOTIDE SEQUENCE</scope>
    <source>
        <strain evidence="1">CG-C14</strain>
    </source>
</reference>
<evidence type="ECO:0000313" key="1">
    <source>
        <dbReference type="EMBL" id="KAJ2956247.1"/>
    </source>
</evidence>
<dbReference type="Proteomes" id="UP001144978">
    <property type="component" value="Unassembled WGS sequence"/>
</dbReference>
<evidence type="ECO:0000313" key="2">
    <source>
        <dbReference type="Proteomes" id="UP001144978"/>
    </source>
</evidence>
<sequence>MSPPPCRRLVLGFNERGDRGCVDEESLGQLRHALELLLRDPVWACTGMPSPDFYKASSKEDGDVACCECRRDRIEGQLQCPLPELLQKLETSRDVWHWPARDDEQERSKFLDVQRQSLKERRFRTIVLAFIERVDDDHSTLPGRTLPGRGLDGSN</sequence>
<organism evidence="1 2">
    <name type="scientific">Trametes sanguinea</name>
    <dbReference type="NCBI Taxonomy" id="158606"/>
    <lineage>
        <taxon>Eukaryota</taxon>
        <taxon>Fungi</taxon>
        <taxon>Dikarya</taxon>
        <taxon>Basidiomycota</taxon>
        <taxon>Agaricomycotina</taxon>
        <taxon>Agaricomycetes</taxon>
        <taxon>Polyporales</taxon>
        <taxon>Polyporaceae</taxon>
        <taxon>Trametes</taxon>
    </lineage>
</organism>
<proteinExistence type="predicted"/>
<comment type="caution">
    <text evidence="1">The sequence shown here is derived from an EMBL/GenBank/DDBJ whole genome shotgun (WGS) entry which is preliminary data.</text>
</comment>
<dbReference type="EMBL" id="JANSHE010007800">
    <property type="protein sequence ID" value="KAJ2956247.1"/>
    <property type="molecule type" value="Genomic_DNA"/>
</dbReference>
<accession>A0ACC1MCW8</accession>
<name>A0ACC1MCW8_9APHY</name>
<keyword evidence="2" id="KW-1185">Reference proteome</keyword>
<gene>
    <name evidence="1" type="ORF">NUW54_g14680</name>
</gene>